<feature type="transmembrane region" description="Helical" evidence="8">
    <location>
        <begin position="290"/>
        <end position="312"/>
    </location>
</feature>
<name>A0ABU1NKW4_9BURK</name>
<evidence type="ECO:0000259" key="9">
    <source>
        <dbReference type="PROSITE" id="PS50850"/>
    </source>
</evidence>
<dbReference type="PANTHER" id="PTHR23522:SF10">
    <property type="entry name" value="3-PHENYLPROPIONIC ACID TRANSPORTER-RELATED"/>
    <property type="match status" value="1"/>
</dbReference>
<feature type="transmembrane region" description="Helical" evidence="8">
    <location>
        <begin position="135"/>
        <end position="153"/>
    </location>
</feature>
<evidence type="ECO:0000256" key="3">
    <source>
        <dbReference type="ARBA" id="ARBA00022475"/>
    </source>
</evidence>
<dbReference type="PROSITE" id="PS50850">
    <property type="entry name" value="MFS"/>
    <property type="match status" value="1"/>
</dbReference>
<evidence type="ECO:0000313" key="11">
    <source>
        <dbReference type="Proteomes" id="UP001184230"/>
    </source>
</evidence>
<feature type="transmembrane region" description="Helical" evidence="8">
    <location>
        <begin position="198"/>
        <end position="218"/>
    </location>
</feature>
<dbReference type="Pfam" id="PF12832">
    <property type="entry name" value="MFS_1_like"/>
    <property type="match status" value="1"/>
</dbReference>
<evidence type="ECO:0000256" key="1">
    <source>
        <dbReference type="ARBA" id="ARBA00004429"/>
    </source>
</evidence>
<feature type="transmembrane region" description="Helical" evidence="8">
    <location>
        <begin position="264"/>
        <end position="284"/>
    </location>
</feature>
<gene>
    <name evidence="10" type="ORF">J2739_004895</name>
</gene>
<keyword evidence="7 8" id="KW-0472">Membrane</keyword>
<protein>
    <submittedName>
        <fullName evidence="10">PPP family 3-phenylpropionic acid transporter</fullName>
    </submittedName>
</protein>
<feature type="transmembrane region" description="Helical" evidence="8">
    <location>
        <begin position="351"/>
        <end position="373"/>
    </location>
</feature>
<sequence length="386" mass="40383">MRAFILLYVLMYASFGVASPFWPRFFETRGMSPEQIGVLLGLGTVVRLIAGPVAGRMADRWQRLRQVLAASAALAACLAFGLPWIGGFWIFLIVHLCHGAALTPTTSLADALALDASKSRAPGKAFDYGWVRGSASAAFVFGTLAAGQVIGWATLTSIAWMHGALLLLAAASTILLPTPHNHVKAASEPSSARAIGQLIGIVAFRRMVLIAALVYGSHAMHDAFAVIRWNAAGVSSTTISLLWSEAVIAEVVVFVLIGPRWVDALGPSGAAAIACAAAVLRWLVVGSSTHPAALAIVQPLHGLTFALLHLACMRLIGTAVPRHLAATGQAIYALGPALLTALLTLSSGVLYARLGAGAFLLMALLPALALPLCSRLKTPPPLRSEE</sequence>
<accession>A0ABU1NKW4</accession>
<evidence type="ECO:0000313" key="10">
    <source>
        <dbReference type="EMBL" id="MDR6539099.1"/>
    </source>
</evidence>
<keyword evidence="6 8" id="KW-1133">Transmembrane helix</keyword>
<dbReference type="EMBL" id="JAVDRF010000014">
    <property type="protein sequence ID" value="MDR6539099.1"/>
    <property type="molecule type" value="Genomic_DNA"/>
</dbReference>
<evidence type="ECO:0000256" key="2">
    <source>
        <dbReference type="ARBA" id="ARBA00022448"/>
    </source>
</evidence>
<evidence type="ECO:0000256" key="4">
    <source>
        <dbReference type="ARBA" id="ARBA00022519"/>
    </source>
</evidence>
<feature type="transmembrane region" description="Helical" evidence="8">
    <location>
        <begin position="67"/>
        <end position="86"/>
    </location>
</feature>
<dbReference type="InterPro" id="IPR024989">
    <property type="entry name" value="MFS_assoc_dom"/>
</dbReference>
<keyword evidence="11" id="KW-1185">Reference proteome</keyword>
<feature type="transmembrane region" description="Helical" evidence="8">
    <location>
        <begin position="238"/>
        <end position="257"/>
    </location>
</feature>
<keyword evidence="3" id="KW-1003">Cell membrane</keyword>
<dbReference type="InterPro" id="IPR020846">
    <property type="entry name" value="MFS_dom"/>
</dbReference>
<dbReference type="NCBIfam" id="NF037955">
    <property type="entry name" value="mfs"/>
    <property type="match status" value="1"/>
</dbReference>
<feature type="transmembrane region" description="Helical" evidence="8">
    <location>
        <begin position="36"/>
        <end position="55"/>
    </location>
</feature>
<dbReference type="PANTHER" id="PTHR23522">
    <property type="entry name" value="BLL5896 PROTEIN"/>
    <property type="match status" value="1"/>
</dbReference>
<dbReference type="Proteomes" id="UP001184230">
    <property type="component" value="Unassembled WGS sequence"/>
</dbReference>
<keyword evidence="5 8" id="KW-0812">Transmembrane</keyword>
<dbReference type="InterPro" id="IPR026032">
    <property type="entry name" value="HcaT-like"/>
</dbReference>
<dbReference type="SUPFAM" id="SSF103473">
    <property type="entry name" value="MFS general substrate transporter"/>
    <property type="match status" value="1"/>
</dbReference>
<evidence type="ECO:0000256" key="5">
    <source>
        <dbReference type="ARBA" id="ARBA00022692"/>
    </source>
</evidence>
<proteinExistence type="predicted"/>
<feature type="transmembrane region" description="Helical" evidence="8">
    <location>
        <begin position="324"/>
        <end position="345"/>
    </location>
</feature>
<evidence type="ECO:0000256" key="8">
    <source>
        <dbReference type="SAM" id="Phobius"/>
    </source>
</evidence>
<comment type="subcellular location">
    <subcellularLocation>
        <location evidence="1">Cell inner membrane</location>
        <topology evidence="1">Multi-pass membrane protein</topology>
    </subcellularLocation>
</comment>
<dbReference type="PIRSF" id="PIRSF004925">
    <property type="entry name" value="HcaT"/>
    <property type="match status" value="1"/>
</dbReference>
<comment type="caution">
    <text evidence="10">The sequence shown here is derived from an EMBL/GenBank/DDBJ whole genome shotgun (WGS) entry which is preliminary data.</text>
</comment>
<keyword evidence="4" id="KW-0997">Cell inner membrane</keyword>
<keyword evidence="2" id="KW-0813">Transport</keyword>
<dbReference type="Gene3D" id="1.20.1250.20">
    <property type="entry name" value="MFS general substrate transporter like domains"/>
    <property type="match status" value="2"/>
</dbReference>
<reference evidence="10 11" key="1">
    <citation type="submission" date="2023-07" db="EMBL/GenBank/DDBJ databases">
        <title>Sorghum-associated microbial communities from plants grown in Nebraska, USA.</title>
        <authorList>
            <person name="Schachtman D."/>
        </authorList>
    </citation>
    <scope>NUCLEOTIDE SEQUENCE [LARGE SCALE GENOMIC DNA]</scope>
    <source>
        <strain evidence="10 11">DS1781</strain>
    </source>
</reference>
<evidence type="ECO:0000256" key="6">
    <source>
        <dbReference type="ARBA" id="ARBA00022989"/>
    </source>
</evidence>
<dbReference type="InterPro" id="IPR036259">
    <property type="entry name" value="MFS_trans_sf"/>
</dbReference>
<feature type="domain" description="Major facilitator superfamily (MFS) profile" evidence="9">
    <location>
        <begin position="1"/>
        <end position="381"/>
    </location>
</feature>
<feature type="transmembrane region" description="Helical" evidence="8">
    <location>
        <begin position="159"/>
        <end position="177"/>
    </location>
</feature>
<dbReference type="RefSeq" id="WP_309906535.1">
    <property type="nucleotide sequence ID" value="NZ_JAVDRF010000014.1"/>
</dbReference>
<organism evidence="10 11">
    <name type="scientific">Variovorax soli</name>
    <dbReference type="NCBI Taxonomy" id="376815"/>
    <lineage>
        <taxon>Bacteria</taxon>
        <taxon>Pseudomonadati</taxon>
        <taxon>Pseudomonadota</taxon>
        <taxon>Betaproteobacteria</taxon>
        <taxon>Burkholderiales</taxon>
        <taxon>Comamonadaceae</taxon>
        <taxon>Variovorax</taxon>
    </lineage>
</organism>
<evidence type="ECO:0000256" key="7">
    <source>
        <dbReference type="ARBA" id="ARBA00023136"/>
    </source>
</evidence>